<evidence type="ECO:0000313" key="3">
    <source>
        <dbReference type="Proteomes" id="UP000077355"/>
    </source>
</evidence>
<feature type="domain" description="VOC" evidence="1">
    <location>
        <begin position="3"/>
        <end position="118"/>
    </location>
</feature>
<protein>
    <submittedName>
        <fullName evidence="2">Glyoxalase</fullName>
    </submittedName>
</protein>
<evidence type="ECO:0000313" key="2">
    <source>
        <dbReference type="EMBL" id="OAB40310.1"/>
    </source>
</evidence>
<accession>A0A162PXZ1</accession>
<name>A0A162PXZ1_9BACL</name>
<comment type="caution">
    <text evidence="2">The sequence shown here is derived from an EMBL/GenBank/DDBJ whole genome shotgun (WGS) entry which is preliminary data.</text>
</comment>
<sequence>MQRICLIPIFVSNMELAIQFYCEKLGLEVSREYEESIVKLKHEDIPIVLYEVGKLNQVNYPKHSQTVLGIQTDNLVDAIAELSAQGIEMIYDTPQPCFPGYYSAFKDPFGNVIEILEFS</sequence>
<dbReference type="Pfam" id="PF00903">
    <property type="entry name" value="Glyoxalase"/>
    <property type="match status" value="1"/>
</dbReference>
<dbReference type="AlphaFoldDB" id="A0A162PXZ1"/>
<dbReference type="InterPro" id="IPR037523">
    <property type="entry name" value="VOC_core"/>
</dbReference>
<dbReference type="OrthoDB" id="3826308at2"/>
<dbReference type="PROSITE" id="PS51819">
    <property type="entry name" value="VOC"/>
    <property type="match status" value="1"/>
</dbReference>
<evidence type="ECO:0000259" key="1">
    <source>
        <dbReference type="PROSITE" id="PS51819"/>
    </source>
</evidence>
<dbReference type="SUPFAM" id="SSF54593">
    <property type="entry name" value="Glyoxalase/Bleomycin resistance protein/Dihydroxybiphenyl dioxygenase"/>
    <property type="match status" value="1"/>
</dbReference>
<gene>
    <name evidence="2" type="ORF">PBAT_23690</name>
</gene>
<dbReference type="RefSeq" id="WP_084403334.1">
    <property type="nucleotide sequence ID" value="NZ_CP043611.1"/>
</dbReference>
<dbReference type="EMBL" id="LVJI01000054">
    <property type="protein sequence ID" value="OAB40310.1"/>
    <property type="molecule type" value="Genomic_DNA"/>
</dbReference>
<dbReference type="Gene3D" id="3.10.180.10">
    <property type="entry name" value="2,3-Dihydroxybiphenyl 1,2-Dioxygenase, domain 1"/>
    <property type="match status" value="1"/>
</dbReference>
<keyword evidence="3" id="KW-1185">Reference proteome</keyword>
<reference evidence="2 3" key="1">
    <citation type="submission" date="2016-03" db="EMBL/GenBank/DDBJ databases">
        <title>Draft genome sequence of Paenibacillus antarcticus CECT 5836.</title>
        <authorList>
            <person name="Shin S.-K."/>
            <person name="Yi H."/>
        </authorList>
    </citation>
    <scope>NUCLEOTIDE SEQUENCE [LARGE SCALE GENOMIC DNA]</scope>
    <source>
        <strain evidence="2 3">CECT 5836</strain>
    </source>
</reference>
<proteinExistence type="predicted"/>
<dbReference type="Proteomes" id="UP000077355">
    <property type="component" value="Unassembled WGS sequence"/>
</dbReference>
<dbReference type="InterPro" id="IPR029068">
    <property type="entry name" value="Glyas_Bleomycin-R_OHBP_Dase"/>
</dbReference>
<dbReference type="InterPro" id="IPR004360">
    <property type="entry name" value="Glyas_Fos-R_dOase_dom"/>
</dbReference>
<organism evidence="2 3">
    <name type="scientific">Paenibacillus antarcticus</name>
    <dbReference type="NCBI Taxonomy" id="253703"/>
    <lineage>
        <taxon>Bacteria</taxon>
        <taxon>Bacillati</taxon>
        <taxon>Bacillota</taxon>
        <taxon>Bacilli</taxon>
        <taxon>Bacillales</taxon>
        <taxon>Paenibacillaceae</taxon>
        <taxon>Paenibacillus</taxon>
    </lineage>
</organism>